<dbReference type="Proteomes" id="UP001159428">
    <property type="component" value="Unassembled WGS sequence"/>
</dbReference>
<dbReference type="EMBL" id="CALNXJ010000093">
    <property type="protein sequence ID" value="CAH3163445.1"/>
    <property type="molecule type" value="Genomic_DNA"/>
</dbReference>
<gene>
    <name evidence="1" type="ORF">PMEA_00035555</name>
</gene>
<evidence type="ECO:0000313" key="2">
    <source>
        <dbReference type="Proteomes" id="UP001159428"/>
    </source>
</evidence>
<evidence type="ECO:0000313" key="1">
    <source>
        <dbReference type="EMBL" id="CAH3163445.1"/>
    </source>
</evidence>
<keyword evidence="2" id="KW-1185">Reference proteome</keyword>
<sequence>MDPEKRALVIESAGYLCYDIMIVESLRDHEDAKVAKGAKQAAENCIKKRLKEMKHSPVEEILYVPLSQEEAIEDIKYAKLFEEAKEAAEDYKEMKFDKENHQLSKNP</sequence>
<accession>A0AAU9Y210</accession>
<comment type="caution">
    <text evidence="1">The sequence shown here is derived from an EMBL/GenBank/DDBJ whole genome shotgun (WGS) entry which is preliminary data.</text>
</comment>
<reference evidence="1 2" key="1">
    <citation type="submission" date="2022-05" db="EMBL/GenBank/DDBJ databases">
        <authorList>
            <consortium name="Genoscope - CEA"/>
            <person name="William W."/>
        </authorList>
    </citation>
    <scope>NUCLEOTIDE SEQUENCE [LARGE SCALE GENOMIC DNA]</scope>
</reference>
<dbReference type="AlphaFoldDB" id="A0AAU9Y210"/>
<name>A0AAU9Y210_9CNID</name>
<organism evidence="1 2">
    <name type="scientific">Pocillopora meandrina</name>
    <dbReference type="NCBI Taxonomy" id="46732"/>
    <lineage>
        <taxon>Eukaryota</taxon>
        <taxon>Metazoa</taxon>
        <taxon>Cnidaria</taxon>
        <taxon>Anthozoa</taxon>
        <taxon>Hexacorallia</taxon>
        <taxon>Scleractinia</taxon>
        <taxon>Astrocoeniina</taxon>
        <taxon>Pocilloporidae</taxon>
        <taxon>Pocillopora</taxon>
    </lineage>
</organism>
<proteinExistence type="predicted"/>
<protein>
    <submittedName>
        <fullName evidence="1">Uncharacterized protein</fullName>
    </submittedName>
</protein>